<dbReference type="EMBL" id="BMAW01128868">
    <property type="protein sequence ID" value="GFU27787.1"/>
    <property type="molecule type" value="Genomic_DNA"/>
</dbReference>
<sequence length="115" mass="13446">MVLKEGSVEWRPVGYYSADHAQTIKEKYQIPCMADFTAELHDKQMFIHVDLNKAYRKIPINSVDVHKTTTCTAFSRFERLRMQFDPCNASSTFFLVIDRSLGAYRFLTLLLKIYL</sequence>
<dbReference type="AlphaFoldDB" id="A0A8X6QRU6"/>
<gene>
    <name evidence="1" type="primary">TY3B-I_1098</name>
    <name evidence="1" type="ORF">NPIL_569051</name>
</gene>
<dbReference type="GO" id="GO:0071897">
    <property type="term" value="P:DNA biosynthetic process"/>
    <property type="evidence" value="ECO:0007669"/>
    <property type="project" value="UniProtKB-ARBA"/>
</dbReference>
<keyword evidence="2" id="KW-1185">Reference proteome</keyword>
<dbReference type="PANTHER" id="PTHR24559">
    <property type="entry name" value="TRANSPOSON TY3-I GAG-POL POLYPROTEIN"/>
    <property type="match status" value="1"/>
</dbReference>
<accession>A0A8X6QRU6</accession>
<dbReference type="Proteomes" id="UP000887013">
    <property type="component" value="Unassembled WGS sequence"/>
</dbReference>
<dbReference type="Gene3D" id="3.10.10.10">
    <property type="entry name" value="HIV Type 1 Reverse Transcriptase, subunit A, domain 1"/>
    <property type="match status" value="1"/>
</dbReference>
<reference evidence="1" key="1">
    <citation type="submission" date="2020-08" db="EMBL/GenBank/DDBJ databases">
        <title>Multicomponent nature underlies the extraordinary mechanical properties of spider dragline silk.</title>
        <authorList>
            <person name="Kono N."/>
            <person name="Nakamura H."/>
            <person name="Mori M."/>
            <person name="Yoshida Y."/>
            <person name="Ohtoshi R."/>
            <person name="Malay A.D."/>
            <person name="Moran D.A.P."/>
            <person name="Tomita M."/>
            <person name="Numata K."/>
            <person name="Arakawa K."/>
        </authorList>
    </citation>
    <scope>NUCLEOTIDE SEQUENCE</scope>
</reference>
<proteinExistence type="predicted"/>
<comment type="caution">
    <text evidence="1">The sequence shown here is derived from an EMBL/GenBank/DDBJ whole genome shotgun (WGS) entry which is preliminary data.</text>
</comment>
<evidence type="ECO:0000313" key="2">
    <source>
        <dbReference type="Proteomes" id="UP000887013"/>
    </source>
</evidence>
<evidence type="ECO:0000313" key="1">
    <source>
        <dbReference type="EMBL" id="GFU27787.1"/>
    </source>
</evidence>
<dbReference type="SUPFAM" id="SSF56672">
    <property type="entry name" value="DNA/RNA polymerases"/>
    <property type="match status" value="1"/>
</dbReference>
<dbReference type="PANTHER" id="PTHR24559:SF444">
    <property type="entry name" value="REVERSE TRANSCRIPTASE DOMAIN-CONTAINING PROTEIN"/>
    <property type="match status" value="1"/>
</dbReference>
<dbReference type="InterPro" id="IPR043502">
    <property type="entry name" value="DNA/RNA_pol_sf"/>
</dbReference>
<dbReference type="InterPro" id="IPR043128">
    <property type="entry name" value="Rev_trsase/Diguanyl_cyclase"/>
</dbReference>
<dbReference type="OrthoDB" id="6432507at2759"/>
<dbReference type="InterPro" id="IPR053134">
    <property type="entry name" value="RNA-dir_DNA_polymerase"/>
</dbReference>
<organism evidence="1 2">
    <name type="scientific">Nephila pilipes</name>
    <name type="common">Giant wood spider</name>
    <name type="synonym">Nephila maculata</name>
    <dbReference type="NCBI Taxonomy" id="299642"/>
    <lineage>
        <taxon>Eukaryota</taxon>
        <taxon>Metazoa</taxon>
        <taxon>Ecdysozoa</taxon>
        <taxon>Arthropoda</taxon>
        <taxon>Chelicerata</taxon>
        <taxon>Arachnida</taxon>
        <taxon>Araneae</taxon>
        <taxon>Araneomorphae</taxon>
        <taxon>Entelegynae</taxon>
        <taxon>Araneoidea</taxon>
        <taxon>Nephilidae</taxon>
        <taxon>Nephila</taxon>
    </lineage>
</organism>
<protein>
    <submittedName>
        <fullName evidence="1">Transposon Ty3-I Gag-Pol polyprotein</fullName>
    </submittedName>
</protein>
<name>A0A8X6QRU6_NEPPI</name>
<dbReference type="Gene3D" id="3.30.70.270">
    <property type="match status" value="1"/>
</dbReference>